<keyword evidence="1" id="KW-0507">mRNA processing</keyword>
<dbReference type="Pfam" id="PF01480">
    <property type="entry name" value="PWI"/>
    <property type="match status" value="1"/>
</dbReference>
<proteinExistence type="predicted"/>
<dbReference type="CDD" id="cd12446">
    <property type="entry name" value="RRM_RBM25"/>
    <property type="match status" value="1"/>
</dbReference>
<dbReference type="SUPFAM" id="SSF101233">
    <property type="entry name" value="PWI domain"/>
    <property type="match status" value="1"/>
</dbReference>
<keyword evidence="5" id="KW-1185">Reference proteome</keyword>
<dbReference type="OrthoDB" id="6275295at2759"/>
<feature type="domain" description="PWI" evidence="3">
    <location>
        <begin position="688"/>
        <end position="781"/>
    </location>
</feature>
<feature type="region of interest" description="Disordered" evidence="2">
    <location>
        <begin position="309"/>
        <end position="341"/>
    </location>
</feature>
<reference evidence="4" key="2">
    <citation type="submission" date="2021-02" db="EMBL/GenBank/DDBJ databases">
        <title>Aspergillus luchuensis mut. kawachii IFO 4304 genome sequence.</title>
        <authorList>
            <person name="Mori K."/>
            <person name="Kadooka C."/>
            <person name="Goto M."/>
            <person name="Futagami T."/>
        </authorList>
    </citation>
    <scope>NUCLEOTIDE SEQUENCE</scope>
    <source>
        <strain evidence="4">IFO 4308</strain>
    </source>
</reference>
<dbReference type="AlphaFoldDB" id="A0A7R7WII8"/>
<dbReference type="SMART" id="SM00311">
    <property type="entry name" value="PWI"/>
    <property type="match status" value="1"/>
</dbReference>
<organism evidence="4 5">
    <name type="scientific">Aspergillus kawachii</name>
    <name type="common">White koji mold</name>
    <name type="synonym">Aspergillus awamori var. kawachi</name>
    <dbReference type="NCBI Taxonomy" id="1069201"/>
    <lineage>
        <taxon>Eukaryota</taxon>
        <taxon>Fungi</taxon>
        <taxon>Dikarya</taxon>
        <taxon>Ascomycota</taxon>
        <taxon>Pezizomycotina</taxon>
        <taxon>Eurotiomycetes</taxon>
        <taxon>Eurotiomycetidae</taxon>
        <taxon>Eurotiales</taxon>
        <taxon>Aspergillaceae</taxon>
        <taxon>Aspergillus</taxon>
        <taxon>Aspergillus subgen. Circumdati</taxon>
    </lineage>
</organism>
<dbReference type="InterPro" id="IPR034268">
    <property type="entry name" value="RBM25_RRM"/>
</dbReference>
<dbReference type="Gene3D" id="3.30.70.330">
    <property type="match status" value="1"/>
</dbReference>
<evidence type="ECO:0000256" key="2">
    <source>
        <dbReference type="SAM" id="MobiDB-lite"/>
    </source>
</evidence>
<feature type="region of interest" description="Disordered" evidence="2">
    <location>
        <begin position="560"/>
        <end position="586"/>
    </location>
</feature>
<gene>
    <name evidence="4" type="ORF">AKAW2_70452A</name>
</gene>
<feature type="region of interest" description="Disordered" evidence="2">
    <location>
        <begin position="372"/>
        <end position="519"/>
    </location>
</feature>
<dbReference type="InterPro" id="IPR052768">
    <property type="entry name" value="RBM25"/>
</dbReference>
<dbReference type="Gene3D" id="1.20.1390.10">
    <property type="entry name" value="PWI domain"/>
    <property type="match status" value="1"/>
</dbReference>
<dbReference type="EMBL" id="AP024431">
    <property type="protein sequence ID" value="BCS03574.1"/>
    <property type="molecule type" value="Genomic_DNA"/>
</dbReference>
<dbReference type="RefSeq" id="XP_041547336.1">
    <property type="nucleotide sequence ID" value="XM_041683036.1"/>
</dbReference>
<dbReference type="Proteomes" id="UP000661280">
    <property type="component" value="Chromosome 7"/>
</dbReference>
<dbReference type="PROSITE" id="PS51025">
    <property type="entry name" value="PWI"/>
    <property type="match status" value="1"/>
</dbReference>
<dbReference type="InterPro" id="IPR036483">
    <property type="entry name" value="PWI_dom_sf"/>
</dbReference>
<accession>A0A7R7WII8</accession>
<evidence type="ECO:0000313" key="5">
    <source>
        <dbReference type="Proteomes" id="UP000661280"/>
    </source>
</evidence>
<evidence type="ECO:0000256" key="1">
    <source>
        <dbReference type="ARBA" id="ARBA00022664"/>
    </source>
</evidence>
<evidence type="ECO:0000259" key="3">
    <source>
        <dbReference type="PROSITE" id="PS51025"/>
    </source>
</evidence>
<evidence type="ECO:0000313" key="4">
    <source>
        <dbReference type="EMBL" id="BCS03574.1"/>
    </source>
</evidence>
<feature type="compositionally biased region" description="Basic and acidic residues" evidence="2">
    <location>
        <begin position="560"/>
        <end position="576"/>
    </location>
</feature>
<feature type="region of interest" description="Disordered" evidence="2">
    <location>
        <begin position="45"/>
        <end position="131"/>
    </location>
</feature>
<protein>
    <recommendedName>
        <fullName evidence="3">PWI domain-containing protein</fullName>
    </recommendedName>
</protein>
<sequence length="781" mass="86902">MLTFLAPGLYGRPPDFGAYPGAPPGMGESTISSIPRLLSVTDFVAPPPGMVAPGTTPPPGMQPANAQQPGRPAGFPPNFQPPPNMPNINFSAPVIRLGTSGPKSATPDTSKERGSEAPGRRAGLGSTSLESQRQNVRDAMMQLQPPTREEIVRTLFVGGITEGVGGDEGVEKILRSAGNLRRWIRATDADEKPCKFGFAEYEDPESLGTAVEVLKDVQVPVKRQTPSEGDDKEEREVEKSTLLVVVDESSLSYLEQYEATRGDQDPAERQARLDAARSTLANVLSDLCHPTSPTQKEDVSAIDREGDTAMKDSEGQTDGTGAEVVTIPITVEDELSDIPPEMRETVAKEIAAFRERSNRRDIERLKREEEIESMERARNAGTRFNRLASPPPSAPSGPAAGANGVPLGPRDRSVSTAPSGPKGFGVQIPKDYQKGVSFVNGGSINGATTVHFDREEEETDASDEELERRRQEKKEAELEKQFLDQERRWLNRERSRTAALEREKKRDKEEEAKMQEVREEMDKRYRDWNDDNEAARKVEDYYADRGAWLRSRAGFRAREVSMDEADRAAEERERARSVQQREQARGMADDFLARQAEELETRNQAPREPQRFKLSLGAAAQKAQAATSRRTVAEVEGLLEDEEEPQATARRPLIPIKFDSAAEAAGLSDEERAQAARQLAAEIPTDKEGLWGWEVKWEFVDETVVSEQLKPFVEKKIVEYLGVQEQMLVDVVEEHVRKHGHPQELVEQLEEALDEEAEVLVRKLWRMIIFFSESEKRGLSG</sequence>
<feature type="compositionally biased region" description="Pro residues" evidence="2">
    <location>
        <begin position="45"/>
        <end position="61"/>
    </location>
</feature>
<name>A0A7R7WII8_ASPKA</name>
<dbReference type="InterPro" id="IPR002483">
    <property type="entry name" value="PWI_dom"/>
</dbReference>
<dbReference type="InterPro" id="IPR035979">
    <property type="entry name" value="RBD_domain_sf"/>
</dbReference>
<dbReference type="KEGG" id="aluc:AKAW2_70452A"/>
<dbReference type="GO" id="GO:0003729">
    <property type="term" value="F:mRNA binding"/>
    <property type="evidence" value="ECO:0007669"/>
    <property type="project" value="TreeGrafter"/>
</dbReference>
<feature type="compositionally biased region" description="Basic and acidic residues" evidence="2">
    <location>
        <begin position="466"/>
        <end position="519"/>
    </location>
</feature>
<feature type="compositionally biased region" description="Pro residues" evidence="2">
    <location>
        <begin position="74"/>
        <end position="85"/>
    </location>
</feature>
<dbReference type="GO" id="GO:0005681">
    <property type="term" value="C:spliceosomal complex"/>
    <property type="evidence" value="ECO:0007669"/>
    <property type="project" value="TreeGrafter"/>
</dbReference>
<dbReference type="GeneID" id="64964895"/>
<dbReference type="PANTHER" id="PTHR18806:SF4">
    <property type="entry name" value="RNA-BINDING PROTEIN 25"/>
    <property type="match status" value="1"/>
</dbReference>
<feature type="compositionally biased region" description="Acidic residues" evidence="2">
    <location>
        <begin position="455"/>
        <end position="465"/>
    </location>
</feature>
<reference evidence="4" key="1">
    <citation type="submission" date="2021-01" db="EMBL/GenBank/DDBJ databases">
        <authorList>
            <consortium name="Aspergillus luchuensis mut. kawachii IFO 4304 genome sequencing consortium"/>
            <person name="Kazuki M."/>
            <person name="Futagami T."/>
        </authorList>
    </citation>
    <scope>NUCLEOTIDE SEQUENCE</scope>
    <source>
        <strain evidence="4">IFO 4308</strain>
    </source>
</reference>
<dbReference type="InterPro" id="IPR012677">
    <property type="entry name" value="Nucleotide-bd_a/b_plait_sf"/>
</dbReference>
<dbReference type="GO" id="GO:0006397">
    <property type="term" value="P:mRNA processing"/>
    <property type="evidence" value="ECO:0007669"/>
    <property type="project" value="UniProtKB-KW"/>
</dbReference>
<dbReference type="SUPFAM" id="SSF54928">
    <property type="entry name" value="RNA-binding domain, RBD"/>
    <property type="match status" value="1"/>
</dbReference>
<dbReference type="PANTHER" id="PTHR18806">
    <property type="entry name" value="RBM25 PROTEIN"/>
    <property type="match status" value="1"/>
</dbReference>
<feature type="compositionally biased region" description="Basic and acidic residues" evidence="2">
    <location>
        <begin position="109"/>
        <end position="119"/>
    </location>
</feature>